<reference evidence="1" key="1">
    <citation type="journal article" date="2023" name="PLoS Negl. Trop. Dis.">
        <title>A genome sequence for Biomphalaria pfeifferi, the major vector snail for the human-infecting parasite Schistosoma mansoni.</title>
        <authorList>
            <person name="Bu L."/>
            <person name="Lu L."/>
            <person name="Laidemitt M.R."/>
            <person name="Zhang S.M."/>
            <person name="Mutuku M."/>
            <person name="Mkoji G."/>
            <person name="Steinauer M."/>
            <person name="Loker E.S."/>
        </authorList>
    </citation>
    <scope>NUCLEOTIDE SEQUENCE</scope>
    <source>
        <strain evidence="1">KasaAsao</strain>
    </source>
</reference>
<comment type="caution">
    <text evidence="1">The sequence shown here is derived from an EMBL/GenBank/DDBJ whole genome shotgun (WGS) entry which is preliminary data.</text>
</comment>
<evidence type="ECO:0000313" key="2">
    <source>
        <dbReference type="Proteomes" id="UP001233172"/>
    </source>
</evidence>
<evidence type="ECO:0000313" key="1">
    <source>
        <dbReference type="EMBL" id="KAK0059765.1"/>
    </source>
</evidence>
<reference evidence="1" key="2">
    <citation type="submission" date="2023-04" db="EMBL/GenBank/DDBJ databases">
        <authorList>
            <person name="Bu L."/>
            <person name="Lu L."/>
            <person name="Laidemitt M.R."/>
            <person name="Zhang S.M."/>
            <person name="Mutuku M."/>
            <person name="Mkoji G."/>
            <person name="Steinauer M."/>
            <person name="Loker E.S."/>
        </authorList>
    </citation>
    <scope>NUCLEOTIDE SEQUENCE</scope>
    <source>
        <strain evidence="1">KasaAsao</strain>
        <tissue evidence="1">Whole Snail</tissue>
    </source>
</reference>
<accession>A0AAD8FCW1</accession>
<sequence>MGRRGLRRTLLTKFLSTCPSRTVPNGEEVEGVTAIVTDQHWGKTQGAAPGQLINAKSAVVSKTRMP</sequence>
<dbReference type="EMBL" id="JASAOG010000040">
    <property type="protein sequence ID" value="KAK0059765.1"/>
    <property type="molecule type" value="Genomic_DNA"/>
</dbReference>
<gene>
    <name evidence="1" type="ORF">Bpfe_010933</name>
</gene>
<name>A0AAD8FCW1_BIOPF</name>
<proteinExistence type="predicted"/>
<keyword evidence="2" id="KW-1185">Reference proteome</keyword>
<protein>
    <submittedName>
        <fullName evidence="1">Uncharacterized protein</fullName>
    </submittedName>
</protein>
<dbReference type="AlphaFoldDB" id="A0AAD8FCW1"/>
<dbReference type="Proteomes" id="UP001233172">
    <property type="component" value="Unassembled WGS sequence"/>
</dbReference>
<organism evidence="1 2">
    <name type="scientific">Biomphalaria pfeifferi</name>
    <name type="common">Bloodfluke planorb</name>
    <name type="synonym">Freshwater snail</name>
    <dbReference type="NCBI Taxonomy" id="112525"/>
    <lineage>
        <taxon>Eukaryota</taxon>
        <taxon>Metazoa</taxon>
        <taxon>Spiralia</taxon>
        <taxon>Lophotrochozoa</taxon>
        <taxon>Mollusca</taxon>
        <taxon>Gastropoda</taxon>
        <taxon>Heterobranchia</taxon>
        <taxon>Euthyneura</taxon>
        <taxon>Panpulmonata</taxon>
        <taxon>Hygrophila</taxon>
        <taxon>Lymnaeoidea</taxon>
        <taxon>Planorbidae</taxon>
        <taxon>Biomphalaria</taxon>
    </lineage>
</organism>